<evidence type="ECO:0000313" key="2">
    <source>
        <dbReference type="EMBL" id="KKS47825.1"/>
    </source>
</evidence>
<organism evidence="2 3">
    <name type="scientific">Candidatus Gottesmanbacteria bacterium GW2011_GWA2_42_18</name>
    <dbReference type="NCBI Taxonomy" id="1618442"/>
    <lineage>
        <taxon>Bacteria</taxon>
        <taxon>Candidatus Gottesmaniibacteriota</taxon>
    </lineage>
</organism>
<gene>
    <name evidence="2" type="ORF">UV09_C0002G0003</name>
</gene>
<accession>A0A0G0ZGE1</accession>
<proteinExistence type="predicted"/>
<comment type="caution">
    <text evidence="2">The sequence shown here is derived from an EMBL/GenBank/DDBJ whole genome shotgun (WGS) entry which is preliminary data.</text>
</comment>
<protein>
    <submittedName>
        <fullName evidence="2">Uncharacterized protein</fullName>
    </submittedName>
</protein>
<feature type="region of interest" description="Disordered" evidence="1">
    <location>
        <begin position="256"/>
        <end position="295"/>
    </location>
</feature>
<sequence>MIKFQIFLSSLLIFFFYLYFAQNISAAPRYPLRELGSCRDAKECSFYCQIPKNYPSCWSFGKYILNGNVLGETTVSDETIAKENNVTFPIADLGNCNSVAECRQFCAVETNRAACKEFALKKKLLKAKVKTIKQDLLNTARKELGCVSAAACFEFCLDEANRDTCQAFGETYSLVKKAAVEVQVILPEVLQKSRLELGCSNEASCKNLCDHPDNQKKCAAFAKKYTLRQKQPLKTASSLKGCQTEEECRQECRLNPDKCPGFPIERIPSFENLSTSTKEAEPTEAESTKAASSEF</sequence>
<evidence type="ECO:0000256" key="1">
    <source>
        <dbReference type="SAM" id="MobiDB-lite"/>
    </source>
</evidence>
<reference evidence="2 3" key="1">
    <citation type="journal article" date="2015" name="Nature">
        <title>rRNA introns, odd ribosomes, and small enigmatic genomes across a large radiation of phyla.</title>
        <authorList>
            <person name="Brown C.T."/>
            <person name="Hug L.A."/>
            <person name="Thomas B.C."/>
            <person name="Sharon I."/>
            <person name="Castelle C.J."/>
            <person name="Singh A."/>
            <person name="Wilkins M.J."/>
            <person name="Williams K.H."/>
            <person name="Banfield J.F."/>
        </authorList>
    </citation>
    <scope>NUCLEOTIDE SEQUENCE [LARGE SCALE GENOMIC DNA]</scope>
</reference>
<name>A0A0G0ZGE1_9BACT</name>
<dbReference type="Proteomes" id="UP000034320">
    <property type="component" value="Unassembled WGS sequence"/>
</dbReference>
<evidence type="ECO:0000313" key="3">
    <source>
        <dbReference type="Proteomes" id="UP000034320"/>
    </source>
</evidence>
<dbReference type="EMBL" id="LCDD01000002">
    <property type="protein sequence ID" value="KKS47825.1"/>
    <property type="molecule type" value="Genomic_DNA"/>
</dbReference>
<dbReference type="AlphaFoldDB" id="A0A0G0ZGE1"/>